<dbReference type="Pfam" id="PF26353">
    <property type="entry name" value="YhfM"/>
    <property type="match status" value="1"/>
</dbReference>
<organism evidence="2 3">
    <name type="scientific">Metabacillus flavus</name>
    <dbReference type="NCBI Taxonomy" id="2823519"/>
    <lineage>
        <taxon>Bacteria</taxon>
        <taxon>Bacillati</taxon>
        <taxon>Bacillota</taxon>
        <taxon>Bacilli</taxon>
        <taxon>Bacillales</taxon>
        <taxon>Bacillaceae</taxon>
        <taxon>Metabacillus</taxon>
    </lineage>
</organism>
<feature type="domain" description="YhfM-like" evidence="1">
    <location>
        <begin position="28"/>
        <end position="124"/>
    </location>
</feature>
<dbReference type="Proteomes" id="UP000682403">
    <property type="component" value="Unassembled WGS sequence"/>
</dbReference>
<keyword evidence="3" id="KW-1185">Reference proteome</keyword>
<comment type="caution">
    <text evidence="2">The sequence shown here is derived from an EMBL/GenBank/DDBJ whole genome shotgun (WGS) entry which is preliminary data.</text>
</comment>
<sequence length="134" mass="15459">MRRTKPVFAIAVIFLFILCAACSEEKLIVIVQGPEHEDNRQVSDPKMVKRMKHIIDQADWKQAKVEMTSSPQYRLGFQKNKAEPVFYNVWMNADNQRLSLIQGSSYVQLSKENSVDLIELMKGKQDDIALFIVQ</sequence>
<protein>
    <recommendedName>
        <fullName evidence="1">YhfM-like domain-containing protein</fullName>
    </recommendedName>
</protein>
<dbReference type="RefSeq" id="WP_211556567.1">
    <property type="nucleotide sequence ID" value="NZ_JAGVRK010000001.1"/>
</dbReference>
<evidence type="ECO:0000313" key="3">
    <source>
        <dbReference type="Proteomes" id="UP000682403"/>
    </source>
</evidence>
<reference evidence="2 3" key="1">
    <citation type="submission" date="2021-04" db="EMBL/GenBank/DDBJ databases">
        <title>Metabacillus sp. strain KIGAM252 whole genome sequence.</title>
        <authorList>
            <person name="Seo M.-J."/>
            <person name="Cho E.-S."/>
            <person name="Hwang C.Y."/>
            <person name="Yoon D.J."/>
        </authorList>
    </citation>
    <scope>NUCLEOTIDE SEQUENCE [LARGE SCALE GENOMIC DNA]</scope>
    <source>
        <strain evidence="2 3">KIGAM252</strain>
    </source>
</reference>
<gene>
    <name evidence="2" type="ORF">J9317_03865</name>
</gene>
<evidence type="ECO:0000313" key="2">
    <source>
        <dbReference type="EMBL" id="MBS2967911.1"/>
    </source>
</evidence>
<name>A0ABS5LB97_9BACI</name>
<evidence type="ECO:0000259" key="1">
    <source>
        <dbReference type="Pfam" id="PF26353"/>
    </source>
</evidence>
<dbReference type="EMBL" id="JAGVRK010000001">
    <property type="protein sequence ID" value="MBS2967911.1"/>
    <property type="molecule type" value="Genomic_DNA"/>
</dbReference>
<proteinExistence type="predicted"/>
<dbReference type="InterPro" id="IPR058780">
    <property type="entry name" value="YhfM-like_dom"/>
</dbReference>
<accession>A0ABS5LB97</accession>